<dbReference type="CDD" id="cd00096">
    <property type="entry name" value="Ig"/>
    <property type="match status" value="1"/>
</dbReference>
<reference evidence="14" key="1">
    <citation type="journal article" date="2020" name="Nat. Ecol. Evol.">
        <title>Deeply conserved synteny resolves early events in vertebrate evolution.</title>
        <authorList>
            <person name="Simakov O."/>
            <person name="Marletaz F."/>
            <person name="Yue J.X."/>
            <person name="O'Connell B."/>
            <person name="Jenkins J."/>
            <person name="Brandt A."/>
            <person name="Calef R."/>
            <person name="Tung C.H."/>
            <person name="Huang T.K."/>
            <person name="Schmutz J."/>
            <person name="Satoh N."/>
            <person name="Yu J.K."/>
            <person name="Putnam N.H."/>
            <person name="Green R.E."/>
            <person name="Rokhsar D.S."/>
        </authorList>
    </citation>
    <scope>NUCLEOTIDE SEQUENCE [LARGE SCALE GENOMIC DNA]</scope>
    <source>
        <strain evidence="14">S238N-H82</strain>
    </source>
</reference>
<evidence type="ECO:0000256" key="5">
    <source>
        <dbReference type="ARBA" id="ARBA00023157"/>
    </source>
</evidence>
<dbReference type="RefSeq" id="XP_035698455.1">
    <property type="nucleotide sequence ID" value="XM_035842562.1"/>
</dbReference>
<keyword evidence="3 8" id="KW-0728">SH3 domain</keyword>
<dbReference type="RefSeq" id="XP_035698453.1">
    <property type="nucleotide sequence ID" value="XM_035842560.1"/>
</dbReference>
<proteinExistence type="inferred from homology"/>
<feature type="domain" description="SH3" evidence="12">
    <location>
        <begin position="425"/>
        <end position="484"/>
    </location>
</feature>
<dbReference type="Pfam" id="PF07653">
    <property type="entry name" value="SH3_2"/>
    <property type="match status" value="1"/>
</dbReference>
<dbReference type="Gene3D" id="2.60.40.10">
    <property type="entry name" value="Immunoglobulins"/>
    <property type="match status" value="3"/>
</dbReference>
<feature type="region of interest" description="Disordered" evidence="9">
    <location>
        <begin position="655"/>
        <end position="707"/>
    </location>
</feature>
<evidence type="ECO:0000256" key="7">
    <source>
        <dbReference type="ARBA" id="ARBA00023319"/>
    </source>
</evidence>
<dbReference type="OrthoDB" id="10031364at2759"/>
<dbReference type="SMART" id="SM00408">
    <property type="entry name" value="IGc2"/>
    <property type="match status" value="2"/>
</dbReference>
<dbReference type="InterPro" id="IPR013106">
    <property type="entry name" value="Ig_V-set"/>
</dbReference>
<dbReference type="InterPro" id="IPR003599">
    <property type="entry name" value="Ig_sub"/>
</dbReference>
<evidence type="ECO:0000313" key="21">
    <source>
        <dbReference type="RefSeq" id="XP_035698456.1"/>
    </source>
</evidence>
<dbReference type="SUPFAM" id="SSF48726">
    <property type="entry name" value="Immunoglobulin"/>
    <property type="match status" value="3"/>
</dbReference>
<keyword evidence="6" id="KW-0325">Glycoprotein</keyword>
<feature type="signal peptide" evidence="11">
    <location>
        <begin position="1"/>
        <end position="22"/>
    </location>
</feature>
<name>A0A9J7MBZ3_BRAFL</name>
<feature type="region of interest" description="Disordered" evidence="9">
    <location>
        <begin position="387"/>
        <end position="442"/>
    </location>
</feature>
<reference evidence="15 16" key="2">
    <citation type="submission" date="2025-04" db="UniProtKB">
        <authorList>
            <consortium name="RefSeq"/>
        </authorList>
    </citation>
    <scope>IDENTIFICATION</scope>
    <source>
        <strain evidence="15 16">S238N-H82</strain>
        <tissue evidence="15 16">Testes</tissue>
    </source>
</reference>
<dbReference type="PANTHER" id="PTHR11640">
    <property type="entry name" value="NEPHRIN"/>
    <property type="match status" value="1"/>
</dbReference>
<dbReference type="GO" id="GO:0050839">
    <property type="term" value="F:cell adhesion molecule binding"/>
    <property type="evidence" value="ECO:0000318"/>
    <property type="project" value="GO_Central"/>
</dbReference>
<dbReference type="InterPro" id="IPR003598">
    <property type="entry name" value="Ig_sub2"/>
</dbReference>
<evidence type="ECO:0000256" key="6">
    <source>
        <dbReference type="ARBA" id="ARBA00023180"/>
    </source>
</evidence>
<dbReference type="RefSeq" id="XP_035698454.1">
    <property type="nucleotide sequence ID" value="XM_035842561.1"/>
</dbReference>
<evidence type="ECO:0000313" key="20">
    <source>
        <dbReference type="RefSeq" id="XP_035698455.1"/>
    </source>
</evidence>
<evidence type="ECO:0000256" key="2">
    <source>
        <dbReference type="ARBA" id="ARBA00006692"/>
    </source>
</evidence>
<organism evidence="14 22">
    <name type="scientific">Branchiostoma floridae</name>
    <name type="common">Florida lancelet</name>
    <name type="synonym">Amphioxus</name>
    <dbReference type="NCBI Taxonomy" id="7739"/>
    <lineage>
        <taxon>Eukaryota</taxon>
        <taxon>Metazoa</taxon>
        <taxon>Chordata</taxon>
        <taxon>Cephalochordata</taxon>
        <taxon>Leptocardii</taxon>
        <taxon>Amphioxiformes</taxon>
        <taxon>Branchiostomatidae</taxon>
        <taxon>Branchiostoma</taxon>
    </lineage>
</organism>
<protein>
    <submittedName>
        <fullName evidence="15 16">Uncharacterized protein LOC118431387 isoform X1</fullName>
    </submittedName>
</protein>
<dbReference type="GO" id="GO:0005886">
    <property type="term" value="C:plasma membrane"/>
    <property type="evidence" value="ECO:0000318"/>
    <property type="project" value="GO_Central"/>
</dbReference>
<comment type="subcellular location">
    <subcellularLocation>
        <location evidence="1">Membrane</location>
        <topology evidence="1">Single-pass type I membrane protein</topology>
    </subcellularLocation>
</comment>
<dbReference type="Proteomes" id="UP000001554">
    <property type="component" value="Chromosome 15"/>
</dbReference>
<dbReference type="GeneID" id="118431387"/>
<evidence type="ECO:0000259" key="12">
    <source>
        <dbReference type="PROSITE" id="PS50002"/>
    </source>
</evidence>
<evidence type="ECO:0000256" key="4">
    <source>
        <dbReference type="ARBA" id="ARBA00023136"/>
    </source>
</evidence>
<evidence type="ECO:0000313" key="17">
    <source>
        <dbReference type="RefSeq" id="XP_035698452.1"/>
    </source>
</evidence>
<keyword evidence="10" id="KW-0812">Transmembrane</keyword>
<dbReference type="SMART" id="SM00409">
    <property type="entry name" value="IG"/>
    <property type="match status" value="3"/>
</dbReference>
<dbReference type="SMART" id="SM00326">
    <property type="entry name" value="SH3"/>
    <property type="match status" value="2"/>
</dbReference>
<keyword evidence="10" id="KW-1133">Transmembrane helix</keyword>
<dbReference type="RefSeq" id="XP_035698456.1">
    <property type="nucleotide sequence ID" value="XM_035842563.1"/>
</dbReference>
<dbReference type="RefSeq" id="XP_035698457.1">
    <property type="nucleotide sequence ID" value="XM_035842564.1"/>
</dbReference>
<dbReference type="InterPro" id="IPR036179">
    <property type="entry name" value="Ig-like_dom_sf"/>
</dbReference>
<evidence type="ECO:0000259" key="13">
    <source>
        <dbReference type="PROSITE" id="PS50835"/>
    </source>
</evidence>
<evidence type="ECO:0000313" key="14">
    <source>
        <dbReference type="Proteomes" id="UP000001554"/>
    </source>
</evidence>
<dbReference type="GO" id="GO:0098609">
    <property type="term" value="P:cell-cell adhesion"/>
    <property type="evidence" value="ECO:0000318"/>
    <property type="project" value="GO_Central"/>
</dbReference>
<dbReference type="PANTHER" id="PTHR11640:SF164">
    <property type="entry name" value="MAM DOMAIN-CONTAINING GLYCOSYLPHOSPHATIDYLINOSITOL ANCHOR PROTEIN 1"/>
    <property type="match status" value="1"/>
</dbReference>
<dbReference type="KEGG" id="bfo:118431387"/>
<evidence type="ECO:0000313" key="22">
    <source>
        <dbReference type="RefSeq" id="XP_035698457.1"/>
    </source>
</evidence>
<dbReference type="Pfam" id="PF07679">
    <property type="entry name" value="I-set"/>
    <property type="match status" value="2"/>
</dbReference>
<dbReference type="InterPro" id="IPR051275">
    <property type="entry name" value="Cell_adhesion_signaling"/>
</dbReference>
<dbReference type="CDD" id="cd00174">
    <property type="entry name" value="SH3"/>
    <property type="match status" value="1"/>
</dbReference>
<dbReference type="PROSITE" id="PS50835">
    <property type="entry name" value="IG_LIKE"/>
    <property type="match status" value="2"/>
</dbReference>
<feature type="domain" description="Ig-like" evidence="13">
    <location>
        <begin position="139"/>
        <end position="234"/>
    </location>
</feature>
<evidence type="ECO:0000313" key="18">
    <source>
        <dbReference type="RefSeq" id="XP_035698453.1"/>
    </source>
</evidence>
<dbReference type="PROSITE" id="PS50002">
    <property type="entry name" value="SH3"/>
    <property type="match status" value="2"/>
</dbReference>
<evidence type="ECO:0000256" key="3">
    <source>
        <dbReference type="ARBA" id="ARBA00022443"/>
    </source>
</evidence>
<evidence type="ECO:0000256" key="11">
    <source>
        <dbReference type="SAM" id="SignalP"/>
    </source>
</evidence>
<evidence type="ECO:0000313" key="19">
    <source>
        <dbReference type="RefSeq" id="XP_035698454.1"/>
    </source>
</evidence>
<feature type="domain" description="SH3" evidence="12">
    <location>
        <begin position="493"/>
        <end position="552"/>
    </location>
</feature>
<dbReference type="RefSeq" id="XP_035698451.1">
    <property type="nucleotide sequence ID" value="XM_035842558.1"/>
</dbReference>
<dbReference type="Gene3D" id="2.30.30.40">
    <property type="entry name" value="SH3 Domains"/>
    <property type="match status" value="2"/>
</dbReference>
<dbReference type="RefSeq" id="XP_035698452.1">
    <property type="nucleotide sequence ID" value="XM_035842559.1"/>
</dbReference>
<evidence type="ECO:0000256" key="9">
    <source>
        <dbReference type="SAM" id="MobiDB-lite"/>
    </source>
</evidence>
<keyword evidence="11" id="KW-0732">Signal</keyword>
<keyword evidence="4 10" id="KW-0472">Membrane</keyword>
<evidence type="ECO:0000256" key="1">
    <source>
        <dbReference type="ARBA" id="ARBA00004479"/>
    </source>
</evidence>
<keyword evidence="5" id="KW-1015">Disulfide bond</keyword>
<dbReference type="InterPro" id="IPR001452">
    <property type="entry name" value="SH3_domain"/>
</dbReference>
<keyword evidence="7" id="KW-0393">Immunoglobulin domain</keyword>
<dbReference type="InterPro" id="IPR013783">
    <property type="entry name" value="Ig-like_fold"/>
</dbReference>
<dbReference type="InterPro" id="IPR036028">
    <property type="entry name" value="SH3-like_dom_sf"/>
</dbReference>
<accession>A0A9J7MBZ3</accession>
<evidence type="ECO:0000313" key="16">
    <source>
        <dbReference type="RefSeq" id="XP_035698451.1"/>
    </source>
</evidence>
<keyword evidence="14" id="KW-1185">Reference proteome</keyword>
<evidence type="ECO:0000256" key="10">
    <source>
        <dbReference type="SAM" id="Phobius"/>
    </source>
</evidence>
<feature type="compositionally biased region" description="Basic and acidic residues" evidence="9">
    <location>
        <begin position="697"/>
        <end position="707"/>
    </location>
</feature>
<sequence>MLKLCVLLKCMCLLYAINGVHCNGLGIAPVTPNKVKGMEGETVTLPVQSKVDLDKVIAVTWSRVSGESGRERVAVYMYSAASKGHALKPLQGRASLNPDGSLRIDDAKLSDEGLYVMTQLMDDIGQTEEYVKLIIIVPPKLSIGKENHLRVHVGSTIALNCTVADSKPDLTKIEWRKNGVLLNSTRLKELKDQEDGPAAVITLVVTNVTKNDAGKYTCRAENVVSEDEESVQVEVMYPAKIINVSRDVVVDASSSATFYCYAEGNPPPNISWFRVIAPHRAVVSKQKKLIQELESKSAVLKLNNVRINDSGEYICTTSNGMGGEDYMSVRLSVRDTDHTALGSELPEDFLELLLLAAGVAGGVFLPVAIVLVVLACRRSRSRSNSQQVVRIVSPIRPQQPDQEVAPANDPSREPRYRPRSADSDDGRRFARAKGNYNPQDDNELKLKTNDVVQLLSTENSGWYFGYLDGRLGLIPAHIVEIIQFDNRKRRKVRDKRFARALYDYSPQEEGELRLQVYDVIEVLNRDESGWWYGRCQGSLGVFPSNYVEVISVEDVGELTEDEMRVCTCASTSNLPEYGCGEEGCCAEQENVQGGIRRSSPTWCDLCPPSESGECCQPSTTTERPCYDSGLSPSTDRGCYGQASAVECHQHVHEEYHQHHHHHHHHDDISGSESTSDYWGSPENGTEYVNEGAAASSSERRLSRCESF</sequence>
<dbReference type="InterPro" id="IPR007110">
    <property type="entry name" value="Ig-like_dom"/>
</dbReference>
<dbReference type="Pfam" id="PF14604">
    <property type="entry name" value="SH3_9"/>
    <property type="match status" value="1"/>
</dbReference>
<feature type="domain" description="Ig-like" evidence="13">
    <location>
        <begin position="238"/>
        <end position="332"/>
    </location>
</feature>
<dbReference type="AlphaFoldDB" id="A0A9J7MBZ3"/>
<dbReference type="PRINTS" id="PR00452">
    <property type="entry name" value="SH3DOMAIN"/>
</dbReference>
<feature type="transmembrane region" description="Helical" evidence="10">
    <location>
        <begin position="352"/>
        <end position="376"/>
    </location>
</feature>
<dbReference type="InterPro" id="IPR013098">
    <property type="entry name" value="Ig_I-set"/>
</dbReference>
<dbReference type="FunFam" id="2.30.30.40:FF:000072">
    <property type="entry name" value="Unconventional Myosin IB"/>
    <property type="match status" value="1"/>
</dbReference>
<dbReference type="Pfam" id="PF07686">
    <property type="entry name" value="V-set"/>
    <property type="match status" value="1"/>
</dbReference>
<dbReference type="SUPFAM" id="SSF50044">
    <property type="entry name" value="SH3-domain"/>
    <property type="match status" value="2"/>
</dbReference>
<feature type="compositionally biased region" description="Basic and acidic residues" evidence="9">
    <location>
        <begin position="410"/>
        <end position="428"/>
    </location>
</feature>
<evidence type="ECO:0000313" key="15">
    <source>
        <dbReference type="RefSeq" id="XP_035698450.1"/>
    </source>
</evidence>
<dbReference type="RefSeq" id="XP_035698450.1">
    <property type="nucleotide sequence ID" value="XM_035842557.1"/>
</dbReference>
<dbReference type="GO" id="GO:0005911">
    <property type="term" value="C:cell-cell junction"/>
    <property type="evidence" value="ECO:0000318"/>
    <property type="project" value="GO_Central"/>
</dbReference>
<gene>
    <name evidence="15 16 17 18 19 20 21 22" type="primary">LOC118431387</name>
</gene>
<evidence type="ECO:0000256" key="8">
    <source>
        <dbReference type="PROSITE-ProRule" id="PRU00192"/>
    </source>
</evidence>
<feature type="chain" id="PRO_5044699017" evidence="11">
    <location>
        <begin position="23"/>
        <end position="707"/>
    </location>
</feature>
<comment type="similarity">
    <text evidence="2">Belongs to the protein kinase superfamily. CAMK Ser/Thr protein kinase family.</text>
</comment>